<comment type="caution">
    <text evidence="1">The sequence shown here is derived from an EMBL/GenBank/DDBJ whole genome shotgun (WGS) entry which is preliminary data.</text>
</comment>
<organism evidence="1 2">
    <name type="scientific">Marinoscillum furvescens DSM 4134</name>
    <dbReference type="NCBI Taxonomy" id="1122208"/>
    <lineage>
        <taxon>Bacteria</taxon>
        <taxon>Pseudomonadati</taxon>
        <taxon>Bacteroidota</taxon>
        <taxon>Cytophagia</taxon>
        <taxon>Cytophagales</taxon>
        <taxon>Reichenbachiellaceae</taxon>
        <taxon>Marinoscillum</taxon>
    </lineage>
</organism>
<evidence type="ECO:0000313" key="2">
    <source>
        <dbReference type="Proteomes" id="UP000256779"/>
    </source>
</evidence>
<keyword evidence="2" id="KW-1185">Reference proteome</keyword>
<dbReference type="PROSITE" id="PS51257">
    <property type="entry name" value="PROKAR_LIPOPROTEIN"/>
    <property type="match status" value="1"/>
</dbReference>
<dbReference type="Proteomes" id="UP000256779">
    <property type="component" value="Unassembled WGS sequence"/>
</dbReference>
<evidence type="ECO:0008006" key="3">
    <source>
        <dbReference type="Google" id="ProtNLM"/>
    </source>
</evidence>
<protein>
    <recommendedName>
        <fullName evidence="3">Parallel beta helix pectate lyase-like protein</fullName>
    </recommendedName>
</protein>
<reference evidence="1 2" key="1">
    <citation type="submission" date="2018-07" db="EMBL/GenBank/DDBJ databases">
        <title>Genomic Encyclopedia of Type Strains, Phase IV (KMG-IV): sequencing the most valuable type-strain genomes for metagenomic binning, comparative biology and taxonomic classification.</title>
        <authorList>
            <person name="Goeker M."/>
        </authorList>
    </citation>
    <scope>NUCLEOTIDE SEQUENCE [LARGE SCALE GENOMIC DNA]</scope>
    <source>
        <strain evidence="1 2">DSM 4134</strain>
    </source>
</reference>
<dbReference type="AlphaFoldDB" id="A0A3D9KXX9"/>
<proteinExistence type="predicted"/>
<accession>A0A3D9KXX9</accession>
<sequence length="481" mass="52954">MSFRCVGTGYMNKLWILILAFGLVTLACEPEEEQIGKSGSMKLAFSSDTVLFDTLLSSRTSLTKRFRIYNPNNMAVEIEEIRLAGGALSDYSIIINGKKTKSVQKEVLFGGDSLQVLVDVDIDPQDEDTPYLVKDSVEVSWNGNQAHVKLVAWGQDAHYLNGQAVCDETWTADRPYVIYNLAMVEEGCKLSMEPGTRVYLDNGASFIVAGSLEVKGDTANPVVFRNTRFDENYQEAPGQWGGIVFMASSTGNTLSHAVIENGQIGIGIGYDFYESENGVFLGPENSPETADITIDHTIIRHMSTAGIFGISSEVYAWNTEVYDAGSFLVANFAGGTYRYEHCTFSNVASHFNTTDPMMQFADNIVLSDEENLVQDLSVSITNSILWGQGEEQLLISNAGGGQLDTTLVSNLIRSEQEWPGNYVSDERDFPGFADPLLFDFSLDSLSFARDKAKAIGITDDLLGMPRDEKPDIGAYERIDQQ</sequence>
<name>A0A3D9KXX9_MARFU</name>
<gene>
    <name evidence="1" type="ORF">C7460_12242</name>
</gene>
<dbReference type="SUPFAM" id="SSF51126">
    <property type="entry name" value="Pectin lyase-like"/>
    <property type="match status" value="1"/>
</dbReference>
<dbReference type="EMBL" id="QREG01000022">
    <property type="protein sequence ID" value="RED94101.1"/>
    <property type="molecule type" value="Genomic_DNA"/>
</dbReference>
<evidence type="ECO:0000313" key="1">
    <source>
        <dbReference type="EMBL" id="RED94101.1"/>
    </source>
</evidence>
<dbReference type="InterPro" id="IPR011050">
    <property type="entry name" value="Pectin_lyase_fold/virulence"/>
</dbReference>